<accession>A0A401SK32</accession>
<evidence type="ECO:0000313" key="2">
    <source>
        <dbReference type="Proteomes" id="UP000287033"/>
    </source>
</evidence>
<comment type="caution">
    <text evidence="1">The sequence shown here is derived from an EMBL/GenBank/DDBJ whole genome shotgun (WGS) entry which is preliminary data.</text>
</comment>
<reference evidence="1 2" key="1">
    <citation type="journal article" date="2018" name="Nat. Ecol. Evol.">
        <title>Shark genomes provide insights into elasmobranch evolution and the origin of vertebrates.</title>
        <authorList>
            <person name="Hara Y"/>
            <person name="Yamaguchi K"/>
            <person name="Onimaru K"/>
            <person name="Kadota M"/>
            <person name="Koyanagi M"/>
            <person name="Keeley SD"/>
            <person name="Tatsumi K"/>
            <person name="Tanaka K"/>
            <person name="Motone F"/>
            <person name="Kageyama Y"/>
            <person name="Nozu R"/>
            <person name="Adachi N"/>
            <person name="Nishimura O"/>
            <person name="Nakagawa R"/>
            <person name="Tanegashima C"/>
            <person name="Kiyatake I"/>
            <person name="Matsumoto R"/>
            <person name="Murakumo K"/>
            <person name="Nishida K"/>
            <person name="Terakita A"/>
            <person name="Kuratani S"/>
            <person name="Sato K"/>
            <person name="Hyodo S Kuraku.S."/>
        </authorList>
    </citation>
    <scope>NUCLEOTIDE SEQUENCE [LARGE SCALE GENOMIC DNA]</scope>
</reference>
<gene>
    <name evidence="1" type="ORF">chiPu_0009204</name>
</gene>
<evidence type="ECO:0000313" key="1">
    <source>
        <dbReference type="EMBL" id="GCC30750.1"/>
    </source>
</evidence>
<dbReference type="Proteomes" id="UP000287033">
    <property type="component" value="Unassembled WGS sequence"/>
</dbReference>
<dbReference type="AlphaFoldDB" id="A0A401SK32"/>
<proteinExistence type="predicted"/>
<organism evidence="1 2">
    <name type="scientific">Chiloscyllium punctatum</name>
    <name type="common">Brownbanded bambooshark</name>
    <name type="synonym">Hemiscyllium punctatum</name>
    <dbReference type="NCBI Taxonomy" id="137246"/>
    <lineage>
        <taxon>Eukaryota</taxon>
        <taxon>Metazoa</taxon>
        <taxon>Chordata</taxon>
        <taxon>Craniata</taxon>
        <taxon>Vertebrata</taxon>
        <taxon>Chondrichthyes</taxon>
        <taxon>Elasmobranchii</taxon>
        <taxon>Galeomorphii</taxon>
        <taxon>Galeoidea</taxon>
        <taxon>Orectolobiformes</taxon>
        <taxon>Hemiscylliidae</taxon>
        <taxon>Chiloscyllium</taxon>
    </lineage>
</organism>
<protein>
    <submittedName>
        <fullName evidence="1">Uncharacterized protein</fullName>
    </submittedName>
</protein>
<dbReference type="EMBL" id="BEZZ01000323">
    <property type="protein sequence ID" value="GCC30750.1"/>
    <property type="molecule type" value="Genomic_DNA"/>
</dbReference>
<keyword evidence="2" id="KW-1185">Reference proteome</keyword>
<name>A0A401SK32_CHIPU</name>
<sequence length="112" mass="12683">MPSPMPQVLRWAHQRRRCPTPVPSLTAVPTTTDVMSSLKARSLCAGLAFPKEPHSRRCCRTCSGDWAHSRPAEEAKGLIFNHLQSSHEKRPDSFRCYSLLESFFLTRTLSEV</sequence>